<keyword evidence="6 8" id="KW-1133">Transmembrane helix</keyword>
<keyword evidence="4 8" id="KW-0812">Transmembrane</keyword>
<name>A0ABZ2G0E2_9SPHN</name>
<dbReference type="EMBL" id="CP145607">
    <property type="protein sequence ID" value="WWM69453.1"/>
    <property type="molecule type" value="Genomic_DNA"/>
</dbReference>
<dbReference type="PROSITE" id="PS00217">
    <property type="entry name" value="SUGAR_TRANSPORT_2"/>
    <property type="match status" value="1"/>
</dbReference>
<feature type="transmembrane region" description="Helical" evidence="8">
    <location>
        <begin position="168"/>
        <end position="191"/>
    </location>
</feature>
<dbReference type="Gene3D" id="1.20.1250.20">
    <property type="entry name" value="MFS general substrate transporter like domains"/>
    <property type="match status" value="1"/>
</dbReference>
<dbReference type="RefSeq" id="WP_338501508.1">
    <property type="nucleotide sequence ID" value="NZ_CP145607.1"/>
</dbReference>
<dbReference type="PROSITE" id="PS50850">
    <property type="entry name" value="MFS"/>
    <property type="match status" value="1"/>
</dbReference>
<evidence type="ECO:0000313" key="11">
    <source>
        <dbReference type="Proteomes" id="UP001382935"/>
    </source>
</evidence>
<feature type="transmembrane region" description="Helical" evidence="8">
    <location>
        <begin position="416"/>
        <end position="434"/>
    </location>
</feature>
<accession>A0ABZ2G0E2</accession>
<keyword evidence="3" id="KW-1003">Cell membrane</keyword>
<gene>
    <name evidence="10" type="ORF">V6R86_01750</name>
</gene>
<dbReference type="Pfam" id="PF00083">
    <property type="entry name" value="Sugar_tr"/>
    <property type="match status" value="2"/>
</dbReference>
<feature type="transmembrane region" description="Helical" evidence="8">
    <location>
        <begin position="256"/>
        <end position="275"/>
    </location>
</feature>
<feature type="domain" description="Major facilitator superfamily (MFS) profile" evidence="9">
    <location>
        <begin position="31"/>
        <end position="438"/>
    </location>
</feature>
<dbReference type="InterPro" id="IPR051084">
    <property type="entry name" value="H+-coupled_symporters"/>
</dbReference>
<proteinExistence type="predicted"/>
<evidence type="ECO:0000256" key="4">
    <source>
        <dbReference type="ARBA" id="ARBA00022692"/>
    </source>
</evidence>
<feature type="transmembrane region" description="Helical" evidence="8">
    <location>
        <begin position="127"/>
        <end position="147"/>
    </location>
</feature>
<dbReference type="InterPro" id="IPR005828">
    <property type="entry name" value="MFS_sugar_transport-like"/>
</dbReference>
<protein>
    <submittedName>
        <fullName evidence="10">MFS transporter</fullName>
    </submittedName>
</protein>
<feature type="transmembrane region" description="Helical" evidence="8">
    <location>
        <begin position="321"/>
        <end position="338"/>
    </location>
</feature>
<keyword evidence="2" id="KW-0813">Transport</keyword>
<keyword evidence="11" id="KW-1185">Reference proteome</keyword>
<dbReference type="InterPro" id="IPR005829">
    <property type="entry name" value="Sugar_transporter_CS"/>
</dbReference>
<feature type="transmembrane region" description="Helical" evidence="8">
    <location>
        <begin position="103"/>
        <end position="121"/>
    </location>
</feature>
<evidence type="ECO:0000313" key="10">
    <source>
        <dbReference type="EMBL" id="WWM69453.1"/>
    </source>
</evidence>
<evidence type="ECO:0000256" key="2">
    <source>
        <dbReference type="ARBA" id="ARBA00022448"/>
    </source>
</evidence>
<evidence type="ECO:0000256" key="1">
    <source>
        <dbReference type="ARBA" id="ARBA00004651"/>
    </source>
</evidence>
<organism evidence="10 11">
    <name type="scientific">Sphingomonas kaistensis</name>
    <dbReference type="NCBI Taxonomy" id="298708"/>
    <lineage>
        <taxon>Bacteria</taxon>
        <taxon>Pseudomonadati</taxon>
        <taxon>Pseudomonadota</taxon>
        <taxon>Alphaproteobacteria</taxon>
        <taxon>Sphingomonadales</taxon>
        <taxon>Sphingomonadaceae</taxon>
        <taxon>Sphingomonas</taxon>
    </lineage>
</organism>
<feature type="transmembrane region" description="Helical" evidence="8">
    <location>
        <begin position="383"/>
        <end position="404"/>
    </location>
</feature>
<dbReference type="SUPFAM" id="SSF103473">
    <property type="entry name" value="MFS general substrate transporter"/>
    <property type="match status" value="1"/>
</dbReference>
<sequence length="446" mass="47805">MSLVHTDDAPFPLAADPGSNAPVSSKARLKAIVGGATGNLVEWYDWYAYAAFTLYFAPHFFPSADPTAQLLGAAAVFAVGFFMRPLGAWMMGIYADRKGRKSGLALSVTLMCAGSLLIAVAPTYESVGLLAPAVLLLARLMQGLSVGGEYGASATYLSEMAGKKRRGFFSSFQYVTLIGGQLVAIGVLLLLQAVMSEADLEAWGWRIPFAIGAVLAVVVFWIRRGLAETESFKNAQSSDAPKSGALTLFKHHPREAMTVMLLTAGGTLAFYAYSIYMQKFLVNTSGFSRETASQINGASLFLFMLLQPVAGALSDRIGRKPLLIGFGVAGVLCTYPLFATLETTRDPVTAFLLVMGGLIIVTGYTSINAVVKAELFPAHIRALGVALPYALANTLFGGTAEYVALTFKDAGWERGFYWYVTAMIAVSLVVYIRMKDTRDSSAIVED</sequence>
<evidence type="ECO:0000256" key="7">
    <source>
        <dbReference type="ARBA" id="ARBA00023136"/>
    </source>
</evidence>
<dbReference type="PROSITE" id="PS00216">
    <property type="entry name" value="SUGAR_TRANSPORT_1"/>
    <property type="match status" value="1"/>
</dbReference>
<evidence type="ECO:0000259" key="9">
    <source>
        <dbReference type="PROSITE" id="PS50850"/>
    </source>
</evidence>
<dbReference type="InterPro" id="IPR036259">
    <property type="entry name" value="MFS_trans_sf"/>
</dbReference>
<dbReference type="Proteomes" id="UP001382935">
    <property type="component" value="Chromosome"/>
</dbReference>
<dbReference type="PANTHER" id="PTHR43528">
    <property type="entry name" value="ALPHA-KETOGLUTARATE PERMEASE"/>
    <property type="match status" value="1"/>
</dbReference>
<feature type="transmembrane region" description="Helical" evidence="8">
    <location>
        <begin position="70"/>
        <end position="91"/>
    </location>
</feature>
<evidence type="ECO:0000256" key="6">
    <source>
        <dbReference type="ARBA" id="ARBA00022989"/>
    </source>
</evidence>
<keyword evidence="7 8" id="KW-0472">Membrane</keyword>
<feature type="transmembrane region" description="Helical" evidence="8">
    <location>
        <begin position="295"/>
        <end position="314"/>
    </location>
</feature>
<keyword evidence="5" id="KW-0769">Symport</keyword>
<evidence type="ECO:0000256" key="3">
    <source>
        <dbReference type="ARBA" id="ARBA00022475"/>
    </source>
</evidence>
<comment type="subcellular location">
    <subcellularLocation>
        <location evidence="1">Cell membrane</location>
        <topology evidence="1">Multi-pass membrane protein</topology>
    </subcellularLocation>
</comment>
<dbReference type="CDD" id="cd17367">
    <property type="entry name" value="MFS_KgtP"/>
    <property type="match status" value="1"/>
</dbReference>
<dbReference type="PANTHER" id="PTHR43528:SF5">
    <property type="entry name" value="PROLINE_BETAINE TRANSPORTER"/>
    <property type="match status" value="1"/>
</dbReference>
<feature type="transmembrane region" description="Helical" evidence="8">
    <location>
        <begin position="350"/>
        <end position="371"/>
    </location>
</feature>
<feature type="transmembrane region" description="Helical" evidence="8">
    <location>
        <begin position="203"/>
        <end position="222"/>
    </location>
</feature>
<evidence type="ECO:0000256" key="8">
    <source>
        <dbReference type="SAM" id="Phobius"/>
    </source>
</evidence>
<evidence type="ECO:0000256" key="5">
    <source>
        <dbReference type="ARBA" id="ARBA00022847"/>
    </source>
</evidence>
<reference evidence="10 11" key="1">
    <citation type="submission" date="2024-02" db="EMBL/GenBank/DDBJ databases">
        <title>Full genome sequence of Sphingomonas kaistensis.</title>
        <authorList>
            <person name="Poletto B.L."/>
            <person name="Silva G."/>
            <person name="Galante D."/>
            <person name="Campos K.R."/>
            <person name="Santos M.B.N."/>
            <person name="Sacchi C.T."/>
        </authorList>
    </citation>
    <scope>NUCLEOTIDE SEQUENCE [LARGE SCALE GENOMIC DNA]</scope>
    <source>
        <strain evidence="10 11">MA4R</strain>
    </source>
</reference>
<dbReference type="InterPro" id="IPR020846">
    <property type="entry name" value="MFS_dom"/>
</dbReference>